<dbReference type="AlphaFoldDB" id="A0AAD9QT17"/>
<reference evidence="2" key="1">
    <citation type="journal article" date="2023" name="G3 (Bethesda)">
        <title>Whole genome assembly and annotation of the endangered Caribbean coral Acropora cervicornis.</title>
        <authorList>
            <person name="Selwyn J.D."/>
            <person name="Vollmer S.V."/>
        </authorList>
    </citation>
    <scope>NUCLEOTIDE SEQUENCE</scope>
    <source>
        <strain evidence="2">K2</strain>
    </source>
</reference>
<evidence type="ECO:0000313" key="2">
    <source>
        <dbReference type="EMBL" id="KAK2566953.1"/>
    </source>
</evidence>
<organism evidence="2 3">
    <name type="scientific">Acropora cervicornis</name>
    <name type="common">Staghorn coral</name>
    <dbReference type="NCBI Taxonomy" id="6130"/>
    <lineage>
        <taxon>Eukaryota</taxon>
        <taxon>Metazoa</taxon>
        <taxon>Cnidaria</taxon>
        <taxon>Anthozoa</taxon>
        <taxon>Hexacorallia</taxon>
        <taxon>Scleractinia</taxon>
        <taxon>Astrocoeniina</taxon>
        <taxon>Acroporidae</taxon>
        <taxon>Acropora</taxon>
    </lineage>
</organism>
<dbReference type="EMBL" id="JARQWQ010000015">
    <property type="protein sequence ID" value="KAK2566953.1"/>
    <property type="molecule type" value="Genomic_DNA"/>
</dbReference>
<proteinExistence type="predicted"/>
<keyword evidence="3" id="KW-1185">Reference proteome</keyword>
<reference evidence="2" key="2">
    <citation type="journal article" date="2023" name="Science">
        <title>Genomic signatures of disease resistance in endangered staghorn corals.</title>
        <authorList>
            <person name="Vollmer S.V."/>
            <person name="Selwyn J.D."/>
            <person name="Despard B.A."/>
            <person name="Roesel C.L."/>
        </authorList>
    </citation>
    <scope>NUCLEOTIDE SEQUENCE</scope>
    <source>
        <strain evidence="2">K2</strain>
    </source>
</reference>
<dbReference type="Proteomes" id="UP001249851">
    <property type="component" value="Unassembled WGS sequence"/>
</dbReference>
<gene>
    <name evidence="2" type="ORF">P5673_008715</name>
</gene>
<protein>
    <submittedName>
        <fullName evidence="2">Uncharacterized protein</fullName>
    </submittedName>
</protein>
<feature type="signal peptide" evidence="1">
    <location>
        <begin position="1"/>
        <end position="19"/>
    </location>
</feature>
<name>A0AAD9QT17_ACRCE</name>
<evidence type="ECO:0000256" key="1">
    <source>
        <dbReference type="SAM" id="SignalP"/>
    </source>
</evidence>
<feature type="chain" id="PRO_5042127391" evidence="1">
    <location>
        <begin position="20"/>
        <end position="164"/>
    </location>
</feature>
<comment type="caution">
    <text evidence="2">The sequence shown here is derived from an EMBL/GenBank/DDBJ whole genome shotgun (WGS) entry which is preliminary data.</text>
</comment>
<accession>A0AAD9QT17</accession>
<keyword evidence="1" id="KW-0732">Signal</keyword>
<sequence length="164" mass="18481">MWGYLLISVFVLLPQDAHPLKPCPGDTRGDKRCNHDPTHRVCAKIGDPSTSFWRFTGQSSWCGSISDYGDNNDGMQRCPASSPTWCICKWATAKWIKGEGCNENIQFDCEATDVCNLKASYKDFDVDLKPAHDCMMIKCKNQWDACGQAAEKKSYLNSDHVYLK</sequence>
<evidence type="ECO:0000313" key="3">
    <source>
        <dbReference type="Proteomes" id="UP001249851"/>
    </source>
</evidence>